<dbReference type="STRING" id="1230458.C484_13925"/>
<feature type="coiled-coil region" evidence="3">
    <location>
        <begin position="55"/>
        <end position="82"/>
    </location>
</feature>
<feature type="compositionally biased region" description="Acidic residues" evidence="4">
    <location>
        <begin position="36"/>
        <end position="49"/>
    </location>
</feature>
<dbReference type="InterPro" id="IPR006752">
    <property type="entry name" value="Arch_fla_DE"/>
</dbReference>
<keyword evidence="2" id="KW-0974">Archaeal flagellum</keyword>
<keyword evidence="6" id="KW-0282">Flagellum</keyword>
<dbReference type="InterPro" id="IPR052494">
    <property type="entry name" value="Flagella_assembly_related"/>
</dbReference>
<feature type="compositionally biased region" description="Low complexity" evidence="4">
    <location>
        <begin position="261"/>
        <end position="274"/>
    </location>
</feature>
<feature type="region of interest" description="Disordered" evidence="4">
    <location>
        <begin position="122"/>
        <end position="284"/>
    </location>
</feature>
<feature type="compositionally biased region" description="Acidic residues" evidence="4">
    <location>
        <begin position="235"/>
        <end position="260"/>
    </location>
</feature>
<dbReference type="Proteomes" id="UP000011648">
    <property type="component" value="Unassembled WGS sequence"/>
</dbReference>
<dbReference type="Pfam" id="PF05377">
    <property type="entry name" value="FlaC_arch"/>
    <property type="match status" value="1"/>
</dbReference>
<name>L9ZW63_9EURY</name>
<dbReference type="PANTHER" id="PTHR40698:SF1">
    <property type="entry name" value="FLAGELLA-RELATED PROTEIN D-RELATED"/>
    <property type="match status" value="1"/>
</dbReference>
<feature type="compositionally biased region" description="Acidic residues" evidence="4">
    <location>
        <begin position="11"/>
        <end position="26"/>
    </location>
</feature>
<dbReference type="GO" id="GO:0097589">
    <property type="term" value="C:archaeal-type flagellum"/>
    <property type="evidence" value="ECO:0007669"/>
    <property type="project" value="UniProtKB-SubCell"/>
</dbReference>
<sequence length="403" mass="43285">MTLLLFSELGGGDEPDPDEDEDDLLGSDDGLIGDDLGFDGDDSDGSDDTEFTYRLDEIEKEVDSLENQVETVRGENEQISESITTVEQNVDKLVEMYEIVTQGINPFVGDQELGNAFETAAGQGGVFGGEDDPADDIDDDIINSEAEDFLDDDLDDGLDDDLDDDLDTDLDDDTDDEFSDGFEEVDEEGDEDEFGETLDAEADFEDDLELDADAEFESESPADLGSESDTASVVDDSDEKEEEAVVEETALDPDAEEAADTDGTAGDTAVTEADPILEGTNGEVGDLPYLVRHPARNDAELATLEWVQFLVNAAGITGAAQTIAYYESVEWISTPVATYLHTLLNGFGDGSSDDGAAPTPPEYDDLEPKSVLSNAEHKRSLQYIAGIATPEATPPSGELGREE</sequence>
<keyword evidence="7" id="KW-1185">Reference proteome</keyword>
<evidence type="ECO:0000313" key="7">
    <source>
        <dbReference type="Proteomes" id="UP000011648"/>
    </source>
</evidence>
<evidence type="ECO:0000256" key="2">
    <source>
        <dbReference type="ARBA" id="ARBA00022440"/>
    </source>
</evidence>
<dbReference type="InterPro" id="IPR009205">
    <property type="entry name" value="FlaC_arc"/>
</dbReference>
<dbReference type="RefSeq" id="WP_006826476.1">
    <property type="nucleotide sequence ID" value="NZ_AOIL01000049.1"/>
</dbReference>
<dbReference type="OrthoDB" id="121879at2157"/>
<reference evidence="6 7" key="1">
    <citation type="journal article" date="2014" name="PLoS Genet.">
        <title>Phylogenetically driven sequencing of extremely halophilic archaea reveals strategies for static and dynamic osmo-response.</title>
        <authorList>
            <person name="Becker E.A."/>
            <person name="Seitzer P.M."/>
            <person name="Tritt A."/>
            <person name="Larsen D."/>
            <person name="Krusor M."/>
            <person name="Yao A.I."/>
            <person name="Wu D."/>
            <person name="Madern D."/>
            <person name="Eisen J.A."/>
            <person name="Darling A.E."/>
            <person name="Facciotti M.T."/>
        </authorList>
    </citation>
    <scope>NUCLEOTIDE SEQUENCE [LARGE SCALE GENOMIC DNA]</scope>
    <source>
        <strain evidence="6 7">DSM 12281</strain>
    </source>
</reference>
<dbReference type="Pfam" id="PF04659">
    <property type="entry name" value="Arch_fla_DE"/>
    <property type="match status" value="1"/>
</dbReference>
<gene>
    <name evidence="6" type="ORF">C484_13925</name>
</gene>
<evidence type="ECO:0000256" key="3">
    <source>
        <dbReference type="SAM" id="Coils"/>
    </source>
</evidence>
<organism evidence="6 7">
    <name type="scientific">Natrialba taiwanensis DSM 12281</name>
    <dbReference type="NCBI Taxonomy" id="1230458"/>
    <lineage>
        <taxon>Archaea</taxon>
        <taxon>Methanobacteriati</taxon>
        <taxon>Methanobacteriota</taxon>
        <taxon>Stenosarchaea group</taxon>
        <taxon>Halobacteria</taxon>
        <taxon>Halobacteriales</taxon>
        <taxon>Natrialbaceae</taxon>
        <taxon>Natrialba</taxon>
    </lineage>
</organism>
<keyword evidence="3" id="KW-0175">Coiled coil</keyword>
<dbReference type="GO" id="GO:0097588">
    <property type="term" value="P:archaeal or bacterial-type flagellum-dependent cell motility"/>
    <property type="evidence" value="ECO:0007669"/>
    <property type="project" value="InterPro"/>
</dbReference>
<dbReference type="PANTHER" id="PTHR40698">
    <property type="entry name" value="FLAGELLA-RELATED PROTEIN E-RELATED-RELATED"/>
    <property type="match status" value="1"/>
</dbReference>
<dbReference type="AlphaFoldDB" id="L9ZW63"/>
<evidence type="ECO:0000256" key="1">
    <source>
        <dbReference type="ARBA" id="ARBA00004618"/>
    </source>
</evidence>
<comment type="caution">
    <text evidence="6">The sequence shown here is derived from an EMBL/GenBank/DDBJ whole genome shotgun (WGS) entry which is preliminary data.</text>
</comment>
<accession>L9ZW63</accession>
<proteinExistence type="predicted"/>
<dbReference type="EMBL" id="AOIL01000049">
    <property type="protein sequence ID" value="ELY89398.1"/>
    <property type="molecule type" value="Genomic_DNA"/>
</dbReference>
<feature type="region of interest" description="Disordered" evidence="4">
    <location>
        <begin position="351"/>
        <end position="371"/>
    </location>
</feature>
<evidence type="ECO:0000313" key="6">
    <source>
        <dbReference type="EMBL" id="ELY89398.1"/>
    </source>
</evidence>
<protein>
    <submittedName>
        <fullName evidence="6">Flagella accessory C family protein</fullName>
    </submittedName>
</protein>
<keyword evidence="6" id="KW-0966">Cell projection</keyword>
<evidence type="ECO:0000259" key="5">
    <source>
        <dbReference type="Pfam" id="PF04659"/>
    </source>
</evidence>
<keyword evidence="6" id="KW-0969">Cilium</keyword>
<feature type="region of interest" description="Disordered" evidence="4">
    <location>
        <begin position="383"/>
        <end position="403"/>
    </location>
</feature>
<dbReference type="PATRIC" id="fig|1230458.4.peg.2811"/>
<comment type="subcellular location">
    <subcellularLocation>
        <location evidence="1">Archaeal flagellum</location>
    </subcellularLocation>
</comment>
<feature type="compositionally biased region" description="Acidic residues" evidence="4">
    <location>
        <begin position="129"/>
        <end position="220"/>
    </location>
</feature>
<evidence type="ECO:0000256" key="4">
    <source>
        <dbReference type="SAM" id="MobiDB-lite"/>
    </source>
</evidence>
<feature type="domain" description="Archaeal flagella protein FlaD/E" evidence="5">
    <location>
        <begin position="288"/>
        <end position="388"/>
    </location>
</feature>
<feature type="region of interest" description="Disordered" evidence="4">
    <location>
        <begin position="1"/>
        <end position="49"/>
    </location>
</feature>